<dbReference type="Proteomes" id="UP000807504">
    <property type="component" value="Unassembled WGS sequence"/>
</dbReference>
<comment type="caution">
    <text evidence="2">The sequence shown here is derived from an EMBL/GenBank/DDBJ whole genome shotgun (WGS) entry which is preliminary data.</text>
</comment>
<evidence type="ECO:0000256" key="1">
    <source>
        <dbReference type="SAM" id="MobiDB-lite"/>
    </source>
</evidence>
<evidence type="ECO:0000313" key="3">
    <source>
        <dbReference type="Proteomes" id="UP000807504"/>
    </source>
</evidence>
<keyword evidence="3" id="KW-1185">Reference proteome</keyword>
<dbReference type="AlphaFoldDB" id="A0A8T0FYD1"/>
<proteinExistence type="predicted"/>
<name>A0A8T0FYD1_ARGBR</name>
<reference evidence="2" key="2">
    <citation type="submission" date="2020-06" db="EMBL/GenBank/DDBJ databases">
        <authorList>
            <person name="Sheffer M."/>
        </authorList>
    </citation>
    <scope>NUCLEOTIDE SEQUENCE</scope>
</reference>
<feature type="compositionally biased region" description="Acidic residues" evidence="1">
    <location>
        <begin position="129"/>
        <end position="220"/>
    </location>
</feature>
<protein>
    <submittedName>
        <fullName evidence="2">Uncharacterized protein</fullName>
    </submittedName>
</protein>
<evidence type="ECO:0000313" key="2">
    <source>
        <dbReference type="EMBL" id="KAF8795275.1"/>
    </source>
</evidence>
<gene>
    <name evidence="2" type="ORF">HNY73_003146</name>
</gene>
<accession>A0A8T0FYD1</accession>
<feature type="compositionally biased region" description="Acidic residues" evidence="1">
    <location>
        <begin position="237"/>
        <end position="246"/>
    </location>
</feature>
<organism evidence="2 3">
    <name type="scientific">Argiope bruennichi</name>
    <name type="common">Wasp spider</name>
    <name type="synonym">Aranea bruennichi</name>
    <dbReference type="NCBI Taxonomy" id="94029"/>
    <lineage>
        <taxon>Eukaryota</taxon>
        <taxon>Metazoa</taxon>
        <taxon>Ecdysozoa</taxon>
        <taxon>Arthropoda</taxon>
        <taxon>Chelicerata</taxon>
        <taxon>Arachnida</taxon>
        <taxon>Araneae</taxon>
        <taxon>Araneomorphae</taxon>
        <taxon>Entelegynae</taxon>
        <taxon>Araneoidea</taxon>
        <taxon>Araneidae</taxon>
        <taxon>Argiope</taxon>
    </lineage>
</organism>
<sequence length="246" mass="27495">MPVPECRTSYTHCRRQCSEPESKNDYFGGKFTRYCPCVEGLVCEPNKPGITDPEKRRKALRCQKPSATTVGPDVTTASNIVTDGEIVDTTRGEIVTDGEIVDTTRGEIVTDPEIVTDDIVDETLPPEIVTDEETEAPEETEEPEVVETEEPEVVETEEPEVVETEEPEVVETEEPEEVVETEEPEEVVETEEPEEVVEPEEPEEVVEPEEPETPEEEVVEEAGQRGPGGERPRTDDPDCEDWTYGC</sequence>
<dbReference type="EMBL" id="JABXBU010000002">
    <property type="protein sequence ID" value="KAF8795275.1"/>
    <property type="molecule type" value="Genomic_DNA"/>
</dbReference>
<reference evidence="2" key="1">
    <citation type="journal article" date="2020" name="bioRxiv">
        <title>Chromosome-level reference genome of the European wasp spider Argiope bruennichi: a resource for studies on range expansion and evolutionary adaptation.</title>
        <authorList>
            <person name="Sheffer M.M."/>
            <person name="Hoppe A."/>
            <person name="Krehenwinkel H."/>
            <person name="Uhl G."/>
            <person name="Kuss A.W."/>
            <person name="Jensen L."/>
            <person name="Jensen C."/>
            <person name="Gillespie R.G."/>
            <person name="Hoff K.J."/>
            <person name="Prost S."/>
        </authorList>
    </citation>
    <scope>NUCLEOTIDE SEQUENCE</scope>
</reference>
<feature type="region of interest" description="Disordered" evidence="1">
    <location>
        <begin position="122"/>
        <end position="246"/>
    </location>
</feature>